<dbReference type="AlphaFoldDB" id="A0A090IHH3"/>
<dbReference type="InterPro" id="IPR002934">
    <property type="entry name" value="Polymerase_NTP_transf_dom"/>
</dbReference>
<proteinExistence type="inferred from homology"/>
<evidence type="ECO:0000256" key="3">
    <source>
        <dbReference type="ARBA" id="ARBA00022737"/>
    </source>
</evidence>
<dbReference type="InterPro" id="IPR045865">
    <property type="entry name" value="ACT-like_dom_sf"/>
</dbReference>
<comment type="caution">
    <text evidence="8">Lacks conserved residue(s) required for the propagation of feature annotation.</text>
</comment>
<evidence type="ECO:0000256" key="7">
    <source>
        <dbReference type="ARBA" id="ARBA00047968"/>
    </source>
</evidence>
<dbReference type="SUPFAM" id="SSF81593">
    <property type="entry name" value="Nucleotidyltransferase substrate binding subunit/domain"/>
    <property type="match status" value="1"/>
</dbReference>
<evidence type="ECO:0000256" key="5">
    <source>
        <dbReference type="ARBA" id="ARBA00022842"/>
    </source>
</evidence>
<keyword evidence="1 8" id="KW-0808">Transferase</keyword>
<sequence>MDPTQYVPALLLDEELTLNHCKSHMQEFQAWLEQRFFDGDDIIALVSCRAEYMDQLLNRLWQKFGLAKHSELALVAVGGYGRGELHPKSDIDLLITTTLPLTTEQEQAISIFITMLWDLRLEVGHSVRTVDGCLEQGLSDITIATNLLESRLITGSEDTYAQLQDIIDPEIFWPSQDFFQAKHEEQLARHHQFKGSSYNLEPDLKSSPGGLRDLQTILWITRRHFGSNSFLELTNHGFLTKGEYHELEDCQNFLWRVRFALHLGLKRCDNRLLFDRQTTVAEALGYRGEGNQAVETMMKQFYQTIRRVTELNEMLLQLFNQAILGHVGMDVRNITADFRLRGSLIDTTSTDLFTRRPSAIIELFYHIADNEQITGIYAGTIRELRDARRKLTTWLEDIPECREQLMQLFKHPNACGLAITLMHKHGVIAAYIPQWSRILGQMQFDLFHNYTVDEHTHRLVKIINSYKWDKTKETHPLCCEIYPRLEKPELLIIAAIFHDIGKGQKGNHSEIGAIDARAFCKKHGINKADRKMVSRLVKYHLLMSVTAQRRDIHDPEIITEFARTIGDQEHLNYLYCLTVADICATNDSLWNNWKGSLLRELYFLTQQALRRGLENPLDAKFRIRNNKDTALAFLENSRFSTEQIQALWTTFRSEYFLRNDPNQICWHTTGILNHEDPTQPLVLISQNSTRGGNEVFIYAKDNKHLFASAVSTLGNKNLNIHDAKITSSRNGYVLDSFVILDQTGDTLAPDRVYALQAALETVLKTGNAPVLRKQRIPRQIKQFSVKTKVTFLATKKKRTFVEIITLDTPGLLARISAILSSENIVLHNAKISTIGERAEDFFIISGNNNQPLSPEQQAELRHNLITELADN</sequence>
<dbReference type="EC" id="2.7.7.59" evidence="8"/>
<comment type="cofactor">
    <cofactor evidence="8">
        <name>Mg(2+)</name>
        <dbReference type="ChEBI" id="CHEBI:18420"/>
    </cofactor>
</comment>
<dbReference type="OrthoDB" id="9758038at2"/>
<dbReference type="Proteomes" id="UP000183794">
    <property type="component" value="Unassembled WGS sequence"/>
</dbReference>
<evidence type="ECO:0000256" key="8">
    <source>
        <dbReference type="HAMAP-Rule" id="MF_00277"/>
    </source>
</evidence>
<evidence type="ECO:0000313" key="10">
    <source>
        <dbReference type="Proteomes" id="UP000183794"/>
    </source>
</evidence>
<dbReference type="KEGG" id="mvs:MVIS_3853"/>
<dbReference type="SUPFAM" id="SSF109604">
    <property type="entry name" value="HD-domain/PDEase-like"/>
    <property type="match status" value="1"/>
</dbReference>
<dbReference type="NCBIfam" id="NF003448">
    <property type="entry name" value="PRK05007.1"/>
    <property type="match status" value="1"/>
</dbReference>
<name>A0A090IHH3_9GAMM</name>
<gene>
    <name evidence="8" type="primary">glnD</name>
    <name evidence="9" type="ORF">NVI5450_2190</name>
</gene>
<evidence type="ECO:0000313" key="9">
    <source>
        <dbReference type="EMBL" id="SGY99414.1"/>
    </source>
</evidence>
<dbReference type="GO" id="GO:0006808">
    <property type="term" value="P:regulation of nitrogen utilization"/>
    <property type="evidence" value="ECO:0007669"/>
    <property type="project" value="UniProtKB-UniRule"/>
</dbReference>
<dbReference type="InterPro" id="IPR013546">
    <property type="entry name" value="PII_UdlTrfase/GS_AdlTrfase"/>
</dbReference>
<dbReference type="Gene3D" id="1.10.3210.10">
    <property type="entry name" value="Hypothetical protein af1432"/>
    <property type="match status" value="1"/>
</dbReference>
<dbReference type="PATRIC" id="fig|80854.5.peg.4077"/>
<dbReference type="Pfam" id="PF01909">
    <property type="entry name" value="NTP_transf_2"/>
    <property type="match status" value="1"/>
</dbReference>
<dbReference type="CDD" id="cd00077">
    <property type="entry name" value="HDc"/>
    <property type="match status" value="1"/>
</dbReference>
<keyword evidence="5 8" id="KW-0460">Magnesium</keyword>
<keyword evidence="6 8" id="KW-0511">Multifunctional enzyme</keyword>
<dbReference type="GO" id="GO:0008773">
    <property type="term" value="F:[protein-PII] uridylyltransferase activity"/>
    <property type="evidence" value="ECO:0007669"/>
    <property type="project" value="UniProtKB-UniRule"/>
</dbReference>
<dbReference type="Pfam" id="PF08335">
    <property type="entry name" value="GlnD_UR_UTase"/>
    <property type="match status" value="1"/>
</dbReference>
<dbReference type="STRING" id="80854.MVIS_3853"/>
<dbReference type="PANTHER" id="PTHR47320">
    <property type="entry name" value="BIFUNCTIONAL URIDYLYLTRANSFERASE/URIDYLYL-REMOVING ENZYME"/>
    <property type="match status" value="1"/>
</dbReference>
<dbReference type="SUPFAM" id="SSF81301">
    <property type="entry name" value="Nucleotidyltransferase"/>
    <property type="match status" value="1"/>
</dbReference>
<keyword evidence="4 8" id="KW-0378">Hydrolase</keyword>
<organism evidence="9 10">
    <name type="scientific">Moritella viscosa</name>
    <dbReference type="NCBI Taxonomy" id="80854"/>
    <lineage>
        <taxon>Bacteria</taxon>
        <taxon>Pseudomonadati</taxon>
        <taxon>Pseudomonadota</taxon>
        <taxon>Gammaproteobacteria</taxon>
        <taxon>Alteromonadales</taxon>
        <taxon>Moritellaceae</taxon>
        <taxon>Moritella</taxon>
    </lineage>
</organism>
<dbReference type="HOGENOM" id="CLU_012833_0_0_6"/>
<comment type="similarity">
    <text evidence="8">Belongs to the GlnD family.</text>
</comment>
<comment type="catalytic activity">
    <reaction evidence="8">
        <text>[protein-PII]-uridylyl-L-tyrosine + H2O = [protein-PII]-L-tyrosine + UMP + H(+)</text>
        <dbReference type="Rhea" id="RHEA:48600"/>
        <dbReference type="Rhea" id="RHEA-COMP:12147"/>
        <dbReference type="Rhea" id="RHEA-COMP:12148"/>
        <dbReference type="ChEBI" id="CHEBI:15377"/>
        <dbReference type="ChEBI" id="CHEBI:15378"/>
        <dbReference type="ChEBI" id="CHEBI:46858"/>
        <dbReference type="ChEBI" id="CHEBI:57865"/>
        <dbReference type="ChEBI" id="CHEBI:90602"/>
    </reaction>
</comment>
<dbReference type="EC" id="3.1.4.-" evidence="8"/>
<accession>A0A090IHH3</accession>
<comment type="catalytic activity">
    <reaction evidence="7">
        <text>guanosine 3',5'-bis(diphosphate) + H2O = GDP + diphosphate + H(+)</text>
        <dbReference type="Rhea" id="RHEA:14253"/>
        <dbReference type="ChEBI" id="CHEBI:15377"/>
        <dbReference type="ChEBI" id="CHEBI:15378"/>
        <dbReference type="ChEBI" id="CHEBI:33019"/>
        <dbReference type="ChEBI" id="CHEBI:58189"/>
        <dbReference type="ChEBI" id="CHEBI:77828"/>
        <dbReference type="EC" id="3.1.7.2"/>
    </reaction>
</comment>
<dbReference type="PROSITE" id="PS51831">
    <property type="entry name" value="HD"/>
    <property type="match status" value="1"/>
</dbReference>
<evidence type="ECO:0000256" key="4">
    <source>
        <dbReference type="ARBA" id="ARBA00022801"/>
    </source>
</evidence>
<keyword evidence="3" id="KW-0677">Repeat</keyword>
<dbReference type="NCBIfam" id="TIGR01693">
    <property type="entry name" value="UTase_glnD"/>
    <property type="match status" value="1"/>
</dbReference>
<feature type="region of interest" description="Uridylyltransferase" evidence="8">
    <location>
        <begin position="1"/>
        <end position="333"/>
    </location>
</feature>
<comment type="domain">
    <text evidence="8">Has four distinct domains: an N-terminal nucleotidyltransferase (NT) domain responsible for UTase activity, a central HD domain that encodes UR activity, and two C-terminal ACT domains that seem to have a role in glutamine sensing.</text>
</comment>
<dbReference type="InterPro" id="IPR006674">
    <property type="entry name" value="HD_domain"/>
</dbReference>
<dbReference type="CDD" id="cd04899">
    <property type="entry name" value="ACT_ACR-UUR-like_2"/>
    <property type="match status" value="1"/>
</dbReference>
<evidence type="ECO:0000256" key="1">
    <source>
        <dbReference type="ARBA" id="ARBA00022679"/>
    </source>
</evidence>
<dbReference type="InterPro" id="IPR010043">
    <property type="entry name" value="UTase/UR"/>
</dbReference>
<dbReference type="RefSeq" id="WP_045111826.1">
    <property type="nucleotide sequence ID" value="NZ_CAWRBC010000048.1"/>
</dbReference>
<dbReference type="HAMAP" id="MF_00277">
    <property type="entry name" value="PII_uridylyl_transf"/>
    <property type="match status" value="1"/>
</dbReference>
<dbReference type="InterPro" id="IPR043519">
    <property type="entry name" value="NT_sf"/>
</dbReference>
<dbReference type="NCBIfam" id="NF002487">
    <property type="entry name" value="PRK01759.1"/>
    <property type="match status" value="1"/>
</dbReference>
<evidence type="ECO:0000256" key="6">
    <source>
        <dbReference type="ARBA" id="ARBA00023268"/>
    </source>
</evidence>
<dbReference type="InterPro" id="IPR002912">
    <property type="entry name" value="ACT_dom"/>
</dbReference>
<comment type="catalytic activity">
    <reaction evidence="8">
        <text>[protein-PII]-L-tyrosine + UTP = [protein-PII]-uridylyl-L-tyrosine + diphosphate</text>
        <dbReference type="Rhea" id="RHEA:13673"/>
        <dbReference type="Rhea" id="RHEA-COMP:12147"/>
        <dbReference type="Rhea" id="RHEA-COMP:12148"/>
        <dbReference type="ChEBI" id="CHEBI:33019"/>
        <dbReference type="ChEBI" id="CHEBI:46398"/>
        <dbReference type="ChEBI" id="CHEBI:46858"/>
        <dbReference type="ChEBI" id="CHEBI:90602"/>
        <dbReference type="EC" id="2.7.7.59"/>
    </reaction>
</comment>
<dbReference type="PROSITE" id="PS51671">
    <property type="entry name" value="ACT"/>
    <property type="match status" value="2"/>
</dbReference>
<dbReference type="PIRSF" id="PIRSF006288">
    <property type="entry name" value="PII_uridyltransf"/>
    <property type="match status" value="1"/>
</dbReference>
<dbReference type="SUPFAM" id="SSF55021">
    <property type="entry name" value="ACT-like"/>
    <property type="match status" value="2"/>
</dbReference>
<protein>
    <recommendedName>
        <fullName evidence="8">Bifunctional uridylyltransferase/uridylyl-removing enzyme</fullName>
        <shortName evidence="8">UTase/UR</shortName>
    </recommendedName>
    <alternativeName>
        <fullName evidence="8">Bifunctional [protein-PII] modification enzyme</fullName>
    </alternativeName>
    <alternativeName>
        <fullName evidence="8">Bifunctional nitrogen sensor protein</fullName>
    </alternativeName>
    <domain>
        <recommendedName>
            <fullName evidence="8">[Protein-PII] uridylyltransferase</fullName>
            <shortName evidence="8">PII uridylyltransferase</shortName>
            <shortName evidence="8">UTase</shortName>
            <ecNumber evidence="8">2.7.7.59</ecNumber>
        </recommendedName>
    </domain>
    <domain>
        <recommendedName>
            <fullName evidence="8">[Protein-PII]-UMP uridylyl-removing enzyme</fullName>
            <shortName evidence="8">UR</shortName>
            <ecNumber evidence="8">3.1.4.-</ecNumber>
        </recommendedName>
    </domain>
</protein>
<keyword evidence="2 8" id="KW-0548">Nucleotidyltransferase</keyword>
<dbReference type="CDD" id="cd04900">
    <property type="entry name" value="ACT_UUR-like_1"/>
    <property type="match status" value="1"/>
</dbReference>
<dbReference type="GO" id="GO:0008081">
    <property type="term" value="F:phosphoric diester hydrolase activity"/>
    <property type="evidence" value="ECO:0007669"/>
    <property type="project" value="UniProtKB-UniRule"/>
</dbReference>
<comment type="function">
    <text evidence="8">Modifies, by uridylylation and deuridylylation, the PII regulatory proteins (GlnB and homologs), in response to the nitrogen status of the cell that GlnD senses through the glutamine level. Under low glutamine levels, catalyzes the conversion of the PII proteins and UTP to PII-UMP and PPi, while under higher glutamine levels, GlnD hydrolyzes PII-UMP to PII and UMP (deuridylylation). Thus, controls uridylylation state and activity of the PII proteins, and plays an important role in the regulation of nitrogen metabolism.</text>
</comment>
<dbReference type="SMART" id="SM00471">
    <property type="entry name" value="HDc"/>
    <property type="match status" value="1"/>
</dbReference>
<reference evidence="9 10" key="1">
    <citation type="submission" date="2016-11" db="EMBL/GenBank/DDBJ databases">
        <authorList>
            <person name="Jaros S."/>
            <person name="Januszkiewicz K."/>
            <person name="Wedrychowicz H."/>
        </authorList>
    </citation>
    <scope>NUCLEOTIDE SEQUENCE [LARGE SCALE GENOMIC DNA]</scope>
    <source>
        <strain evidence="9">NVI 5450</strain>
    </source>
</reference>
<dbReference type="EMBL" id="FPLD01000060">
    <property type="protein sequence ID" value="SGY99414.1"/>
    <property type="molecule type" value="Genomic_DNA"/>
</dbReference>
<dbReference type="CDD" id="cd05401">
    <property type="entry name" value="NT_GlnE_GlnD_like"/>
    <property type="match status" value="1"/>
</dbReference>
<dbReference type="GO" id="GO:0008893">
    <property type="term" value="F:guanosine-3',5'-bis(diphosphate) 3'-diphosphatase activity"/>
    <property type="evidence" value="ECO:0007669"/>
    <property type="project" value="UniProtKB-EC"/>
</dbReference>
<dbReference type="Pfam" id="PF01966">
    <property type="entry name" value="HD"/>
    <property type="match status" value="1"/>
</dbReference>
<dbReference type="PANTHER" id="PTHR47320:SF1">
    <property type="entry name" value="BIFUNCTIONAL URIDYLYLTRANSFERASE_URIDYLYL-REMOVING ENZYME"/>
    <property type="match status" value="1"/>
</dbReference>
<evidence type="ECO:0000256" key="2">
    <source>
        <dbReference type="ARBA" id="ARBA00022695"/>
    </source>
</evidence>
<comment type="activity regulation">
    <text evidence="8">Uridylyltransferase (UTase) activity is inhibited by glutamine, while glutamine activates uridylyl-removing (UR) activity.</text>
</comment>
<dbReference type="InterPro" id="IPR003607">
    <property type="entry name" value="HD/PDEase_dom"/>
</dbReference>